<accession>A0AA38QB93</accession>
<dbReference type="EMBL" id="MU801892">
    <property type="protein sequence ID" value="KAJ3990170.1"/>
    <property type="molecule type" value="Genomic_DNA"/>
</dbReference>
<evidence type="ECO:0008006" key="3">
    <source>
        <dbReference type="Google" id="ProtNLM"/>
    </source>
</evidence>
<comment type="caution">
    <text evidence="1">The sequence shown here is derived from an EMBL/GenBank/DDBJ whole genome shotgun (WGS) entry which is preliminary data.</text>
</comment>
<dbReference type="Proteomes" id="UP001163850">
    <property type="component" value="Unassembled WGS sequence"/>
</dbReference>
<evidence type="ECO:0000313" key="2">
    <source>
        <dbReference type="Proteomes" id="UP001163850"/>
    </source>
</evidence>
<proteinExistence type="predicted"/>
<name>A0AA38QB93_9AGAR</name>
<reference evidence="1" key="1">
    <citation type="submission" date="2022-08" db="EMBL/GenBank/DDBJ databases">
        <authorList>
            <consortium name="DOE Joint Genome Institute"/>
            <person name="Min B."/>
            <person name="Riley R."/>
            <person name="Sierra-Patev S."/>
            <person name="Naranjo-Ortiz M."/>
            <person name="Looney B."/>
            <person name="Konkel Z."/>
            <person name="Slot J.C."/>
            <person name="Sakamoto Y."/>
            <person name="Steenwyk J.L."/>
            <person name="Rokas A."/>
            <person name="Carro J."/>
            <person name="Camarero S."/>
            <person name="Ferreira P."/>
            <person name="Molpeceres G."/>
            <person name="Ruiz-Duenas F.J."/>
            <person name="Serrano A."/>
            <person name="Henrissat B."/>
            <person name="Drula E."/>
            <person name="Hughes K.W."/>
            <person name="Mata J.L."/>
            <person name="Ishikawa N.K."/>
            <person name="Vargas-Isla R."/>
            <person name="Ushijima S."/>
            <person name="Smith C.A."/>
            <person name="Ahrendt S."/>
            <person name="Andreopoulos W."/>
            <person name="He G."/>
            <person name="Labutti K."/>
            <person name="Lipzen A."/>
            <person name="Ng V."/>
            <person name="Sandor L."/>
            <person name="Barry K."/>
            <person name="Martinez A.T."/>
            <person name="Xiao Y."/>
            <person name="Gibbons J.G."/>
            <person name="Terashima K."/>
            <person name="Hibbett D.S."/>
            <person name="Grigoriev I.V."/>
        </authorList>
    </citation>
    <scope>NUCLEOTIDE SEQUENCE</scope>
    <source>
        <strain evidence="1">TFB7829</strain>
    </source>
</reference>
<dbReference type="SUPFAM" id="SSF56112">
    <property type="entry name" value="Protein kinase-like (PK-like)"/>
    <property type="match status" value="1"/>
</dbReference>
<sequence>MWASILCKRKPLLLTSCSHPGVDVYACRCFSCSYYSVYPKRRLSGSCTGVAVFTLYYYYPRWKDSRIRAQLPPDLETWRCPGRSHEAEERVWNVFSPILSRHGLTSWPWGRSDSSLKTPDGEYPRANGYNELFDDRRSVKLVNLKIWLYWNPLNRAIRTREGQDVVCRVIVVKGEGVNALNSLRRISTGLNSLVSRNHALPMLREFRFQDIVCGIFPMSGTSFSEIFGPNSHDRCQSSVGDILDLFALAFIHEKRVAHRDAFFHNYLVQWDPESLKHQHARLTRPRLYLIDFETALCFPEDSSYEDCTCTGLPFGDIDDYALPTPPGVAEGKPYNAFYLDFWQLCYHLAFLQTGIQELDELLLGLVNMGTAAAALDLLSERLGLIPPAQLHVQPKYREVVDGHAFYPTRP</sequence>
<gene>
    <name evidence="1" type="ORF">F5890DRAFT_1450418</name>
</gene>
<dbReference type="Gene3D" id="1.10.510.10">
    <property type="entry name" value="Transferase(Phosphotransferase) domain 1"/>
    <property type="match status" value="1"/>
</dbReference>
<protein>
    <recommendedName>
        <fullName evidence="3">Protein kinase domain-containing protein</fullName>
    </recommendedName>
</protein>
<dbReference type="InterPro" id="IPR011009">
    <property type="entry name" value="Kinase-like_dom_sf"/>
</dbReference>
<evidence type="ECO:0000313" key="1">
    <source>
        <dbReference type="EMBL" id="KAJ3990170.1"/>
    </source>
</evidence>
<dbReference type="AlphaFoldDB" id="A0AA38QB93"/>
<organism evidence="1 2">
    <name type="scientific">Lentinula detonsa</name>
    <dbReference type="NCBI Taxonomy" id="2804962"/>
    <lineage>
        <taxon>Eukaryota</taxon>
        <taxon>Fungi</taxon>
        <taxon>Dikarya</taxon>
        <taxon>Basidiomycota</taxon>
        <taxon>Agaricomycotina</taxon>
        <taxon>Agaricomycetes</taxon>
        <taxon>Agaricomycetidae</taxon>
        <taxon>Agaricales</taxon>
        <taxon>Marasmiineae</taxon>
        <taxon>Omphalotaceae</taxon>
        <taxon>Lentinula</taxon>
    </lineage>
</organism>